<dbReference type="PRINTS" id="PR00413">
    <property type="entry name" value="HADHALOGNASE"/>
</dbReference>
<dbReference type="InterPro" id="IPR023214">
    <property type="entry name" value="HAD_sf"/>
</dbReference>
<keyword evidence="2" id="KW-1185">Reference proteome</keyword>
<name>A0A2Z3GJB2_9BACT</name>
<dbReference type="SFLD" id="SFLDG01135">
    <property type="entry name" value="C1.5.6:_HAD__Beta-PGM__Phospha"/>
    <property type="match status" value="1"/>
</dbReference>
<proteinExistence type="predicted"/>
<dbReference type="PANTHER" id="PTHR47478:SF1">
    <property type="entry name" value="PYRIMIDINE 5'-NUCLEOTIDASE YJJG"/>
    <property type="match status" value="1"/>
</dbReference>
<dbReference type="Gene3D" id="1.20.120.1600">
    <property type="match status" value="1"/>
</dbReference>
<dbReference type="InterPro" id="IPR006439">
    <property type="entry name" value="HAD-SF_hydro_IA"/>
</dbReference>
<dbReference type="OrthoDB" id="9802350at2"/>
<dbReference type="AlphaFoldDB" id="A0A2Z3GJB2"/>
<dbReference type="InterPro" id="IPR036412">
    <property type="entry name" value="HAD-like_sf"/>
</dbReference>
<protein>
    <recommendedName>
        <fullName evidence="3">HAD family hydrolase</fullName>
    </recommendedName>
</protein>
<dbReference type="PANTHER" id="PTHR47478">
    <property type="match status" value="1"/>
</dbReference>
<dbReference type="Proteomes" id="UP000245999">
    <property type="component" value="Chromosome"/>
</dbReference>
<evidence type="ECO:0008006" key="3">
    <source>
        <dbReference type="Google" id="ProtNLM"/>
    </source>
</evidence>
<dbReference type="NCBIfam" id="TIGR01509">
    <property type="entry name" value="HAD-SF-IA-v3"/>
    <property type="match status" value="1"/>
</dbReference>
<dbReference type="EMBL" id="CP029145">
    <property type="protein sequence ID" value="AWM32062.1"/>
    <property type="molecule type" value="Genomic_DNA"/>
</dbReference>
<dbReference type="Gene3D" id="3.40.50.1000">
    <property type="entry name" value="HAD superfamily/HAD-like"/>
    <property type="match status" value="1"/>
</dbReference>
<dbReference type="SUPFAM" id="SSF56784">
    <property type="entry name" value="HAD-like"/>
    <property type="match status" value="1"/>
</dbReference>
<organism evidence="1 2">
    <name type="scientific">Hymenobacter nivis</name>
    <dbReference type="NCBI Taxonomy" id="1850093"/>
    <lineage>
        <taxon>Bacteria</taxon>
        <taxon>Pseudomonadati</taxon>
        <taxon>Bacteroidota</taxon>
        <taxon>Cytophagia</taxon>
        <taxon>Cytophagales</taxon>
        <taxon>Hymenobacteraceae</taxon>
        <taxon>Hymenobacter</taxon>
    </lineage>
</organism>
<reference evidence="2" key="1">
    <citation type="submission" date="2018-04" db="EMBL/GenBank/DDBJ databases">
        <title>Complete genome of Antarctic heterotrophic bacterium Hymenobacter nivis.</title>
        <authorList>
            <person name="Terashima M."/>
        </authorList>
    </citation>
    <scope>NUCLEOTIDE SEQUENCE [LARGE SCALE GENOMIC DNA]</scope>
    <source>
        <strain evidence="2">NBRC 111535</strain>
    </source>
</reference>
<dbReference type="SFLD" id="SFLDS00003">
    <property type="entry name" value="Haloacid_Dehalogenase"/>
    <property type="match status" value="1"/>
</dbReference>
<gene>
    <name evidence="1" type="ORF">DDQ68_04195</name>
</gene>
<dbReference type="InterPro" id="IPR052550">
    <property type="entry name" value="Pyrimidine_5'-ntase_YjjG"/>
</dbReference>
<sequence>MWLRCGRWAWPGPLSARPCTRALLRRRNCAASWRVKRCSLALRPTKQNLIAMLPQSSPPVPITTVLFDLDDTLFDHTGTARAALAATAAADARLQVADPEALYQHYSELLEEIHAQLLAGRYTYNEARQLRFECLLGPYGVGAAEVPAIAQAHYGRYQQLRRPLPGARALLEALKPHYRIGIVTNNRTAEQVEKLHHLDMHPFVDVLITPEDVGVPKPDPRIFALALARLGARPAETVLVGDNWTADVLGALGAGIRPVWLNRTGPPRSLPHVLEITSLVPLSAVWHAITGRPVAVGAPAA</sequence>
<dbReference type="KEGG" id="hnv:DDQ68_04195"/>
<dbReference type="SFLD" id="SFLDG01129">
    <property type="entry name" value="C1.5:_HAD__Beta-PGM__Phosphata"/>
    <property type="match status" value="1"/>
</dbReference>
<evidence type="ECO:0000313" key="2">
    <source>
        <dbReference type="Proteomes" id="UP000245999"/>
    </source>
</evidence>
<dbReference type="Pfam" id="PF00702">
    <property type="entry name" value="Hydrolase"/>
    <property type="match status" value="1"/>
</dbReference>
<evidence type="ECO:0000313" key="1">
    <source>
        <dbReference type="EMBL" id="AWM32062.1"/>
    </source>
</evidence>
<dbReference type="NCBIfam" id="TIGR01549">
    <property type="entry name" value="HAD-SF-IA-v1"/>
    <property type="match status" value="1"/>
</dbReference>
<accession>A0A2Z3GJB2</accession>